<dbReference type="RefSeq" id="WP_206707576.1">
    <property type="nucleotide sequence ID" value="NZ_CP059066.1"/>
</dbReference>
<protein>
    <submittedName>
        <fullName evidence="1">Uncharacterized protein</fullName>
    </submittedName>
</protein>
<keyword evidence="2" id="KW-1185">Reference proteome</keyword>
<name>A0A8A0RSE0_9FIRM</name>
<organism evidence="1 2">
    <name type="scientific">Koleobacter methoxysyntrophicus</name>
    <dbReference type="NCBI Taxonomy" id="2751313"/>
    <lineage>
        <taxon>Bacteria</taxon>
        <taxon>Bacillati</taxon>
        <taxon>Bacillota</taxon>
        <taxon>Clostridia</taxon>
        <taxon>Koleobacterales</taxon>
        <taxon>Koleobacteraceae</taxon>
        <taxon>Koleobacter</taxon>
    </lineage>
</organism>
<evidence type="ECO:0000313" key="2">
    <source>
        <dbReference type="Proteomes" id="UP000662904"/>
    </source>
</evidence>
<evidence type="ECO:0000313" key="1">
    <source>
        <dbReference type="EMBL" id="QSQ10267.1"/>
    </source>
</evidence>
<dbReference type="EMBL" id="CP059066">
    <property type="protein sequence ID" value="QSQ10267.1"/>
    <property type="molecule type" value="Genomic_DNA"/>
</dbReference>
<dbReference type="AlphaFoldDB" id="A0A8A0RSE0"/>
<accession>A0A8A0RSE0</accession>
<dbReference type="KEGG" id="kme:H0A61_02668"/>
<sequence>MECFHCNNCKQGQDIYYCLAKDEFIINENMTPKEKNRGGWKKGDPSYELRRRKIRKERDDLKSII</sequence>
<reference evidence="1" key="1">
    <citation type="submission" date="2020-07" db="EMBL/GenBank/DDBJ databases">
        <title>Koleobacter methoxysyntrophicus gen. nov., sp. nov., a novel anaerobic bacterium isolated from deep subsurface oil field and proposal of Koleobacterales ord. nov. in the phylum Firmicutes.</title>
        <authorList>
            <person name="Sakamoto S."/>
            <person name="Tamaki H."/>
        </authorList>
    </citation>
    <scope>NUCLEOTIDE SEQUENCE</scope>
    <source>
        <strain evidence="1">NRmbB1</strain>
    </source>
</reference>
<gene>
    <name evidence="1" type="ORF">H0A61_02668</name>
</gene>
<proteinExistence type="predicted"/>
<dbReference type="Proteomes" id="UP000662904">
    <property type="component" value="Chromosome"/>
</dbReference>